<proteinExistence type="inferred from homology"/>
<accession>A0A484LGA9</accession>
<dbReference type="InterPro" id="IPR011050">
    <property type="entry name" value="Pectin_lyase_fold/virulence"/>
</dbReference>
<keyword evidence="3" id="KW-0134">Cell wall</keyword>
<sequence>MGRNLCFPLVIVALFLVVATTSTANGTYNVESYGARPDGRTDSTGGFLKAWDVVCRLNRAATIHVPQGNFLLRNVFFQGETCKNTRGITFQISGTLLAPSDYNVIGHSETWIKFNRVNNVSIVGGTLDAQGSALWDCKNSGESGCPNGATTLGFYNSDNVEITGLTSQNSQRFHIVIYGTRKAMLQGIKISAPEDSPNTDGIHVQSSTQVTILNSFIGTGDDCVSIGPGTTYLWIDGIACGPGHGISIGSLGWAMQEAGVENVKVKNVQFTGTENGVRIKTWARASNGFVKNVLFQRATMVDVRNPIIIDQNYCPHNQANCPHQASGVNITGVTFRDIRGTSATQVAVALQCSSSRPCRGITVDEVKLTYNGNPAQASCVNSGTCPRLFHRT</sequence>
<comment type="similarity">
    <text evidence="2 9">Belongs to the glycosyl hydrolase 28 family.</text>
</comment>
<dbReference type="Proteomes" id="UP000595140">
    <property type="component" value="Unassembled WGS sequence"/>
</dbReference>
<dbReference type="GO" id="GO:0005975">
    <property type="term" value="P:carbohydrate metabolic process"/>
    <property type="evidence" value="ECO:0007669"/>
    <property type="project" value="InterPro"/>
</dbReference>
<keyword evidence="10" id="KW-0732">Signal</keyword>
<evidence type="ECO:0000256" key="4">
    <source>
        <dbReference type="ARBA" id="ARBA00022525"/>
    </source>
</evidence>
<dbReference type="GO" id="GO:0004650">
    <property type="term" value="F:polygalacturonase activity"/>
    <property type="evidence" value="ECO:0007669"/>
    <property type="project" value="InterPro"/>
</dbReference>
<dbReference type="InterPro" id="IPR006626">
    <property type="entry name" value="PbH1"/>
</dbReference>
<protein>
    <recommendedName>
        <fullName evidence="13">Polygalacturonase</fullName>
    </recommendedName>
</protein>
<comment type="subcellular location">
    <subcellularLocation>
        <location evidence="1">Secreted</location>
        <location evidence="1">Cell wall</location>
    </subcellularLocation>
</comment>
<dbReference type="SUPFAM" id="SSF51126">
    <property type="entry name" value="Pectin lyase-like"/>
    <property type="match status" value="1"/>
</dbReference>
<dbReference type="FunFam" id="2.160.20.10:FF:000004">
    <property type="entry name" value="Pectin lyase-like superfamily protein"/>
    <property type="match status" value="1"/>
</dbReference>
<dbReference type="EMBL" id="OOIL02001451">
    <property type="protein sequence ID" value="VFQ75575.1"/>
    <property type="molecule type" value="Genomic_DNA"/>
</dbReference>
<dbReference type="PROSITE" id="PS00502">
    <property type="entry name" value="POLYGALACTURONASE"/>
    <property type="match status" value="1"/>
</dbReference>
<evidence type="ECO:0000256" key="7">
    <source>
        <dbReference type="ARBA" id="ARBA00023316"/>
    </source>
</evidence>
<reference evidence="11 12" key="1">
    <citation type="submission" date="2018-04" db="EMBL/GenBank/DDBJ databases">
        <authorList>
            <person name="Vogel A."/>
        </authorList>
    </citation>
    <scope>NUCLEOTIDE SEQUENCE [LARGE SCALE GENOMIC DNA]</scope>
</reference>
<dbReference type="Gene3D" id="2.160.20.10">
    <property type="entry name" value="Single-stranded right-handed beta-helix, Pectin lyase-like"/>
    <property type="match status" value="1"/>
</dbReference>
<feature type="chain" id="PRO_5019769673" description="Polygalacturonase" evidence="10">
    <location>
        <begin position="25"/>
        <end position="392"/>
    </location>
</feature>
<evidence type="ECO:0000313" key="12">
    <source>
        <dbReference type="Proteomes" id="UP000595140"/>
    </source>
</evidence>
<dbReference type="PANTHER" id="PTHR31375">
    <property type="match status" value="1"/>
</dbReference>
<evidence type="ECO:0000256" key="9">
    <source>
        <dbReference type="RuleBase" id="RU361169"/>
    </source>
</evidence>
<gene>
    <name evidence="11" type="ORF">CCAM_LOCUS17351</name>
</gene>
<dbReference type="AlphaFoldDB" id="A0A484LGA9"/>
<organism evidence="11 12">
    <name type="scientific">Cuscuta campestris</name>
    <dbReference type="NCBI Taxonomy" id="132261"/>
    <lineage>
        <taxon>Eukaryota</taxon>
        <taxon>Viridiplantae</taxon>
        <taxon>Streptophyta</taxon>
        <taxon>Embryophyta</taxon>
        <taxon>Tracheophyta</taxon>
        <taxon>Spermatophyta</taxon>
        <taxon>Magnoliopsida</taxon>
        <taxon>eudicotyledons</taxon>
        <taxon>Gunneridae</taxon>
        <taxon>Pentapetalae</taxon>
        <taxon>asterids</taxon>
        <taxon>lamiids</taxon>
        <taxon>Solanales</taxon>
        <taxon>Convolvulaceae</taxon>
        <taxon>Cuscuteae</taxon>
        <taxon>Cuscuta</taxon>
        <taxon>Cuscuta subgen. Grammica</taxon>
        <taxon>Cuscuta sect. Cleistogrammica</taxon>
    </lineage>
</organism>
<evidence type="ECO:0000256" key="6">
    <source>
        <dbReference type="ARBA" id="ARBA00023295"/>
    </source>
</evidence>
<dbReference type="OrthoDB" id="187139at2759"/>
<keyword evidence="12" id="KW-1185">Reference proteome</keyword>
<evidence type="ECO:0008006" key="13">
    <source>
        <dbReference type="Google" id="ProtNLM"/>
    </source>
</evidence>
<evidence type="ECO:0000256" key="8">
    <source>
        <dbReference type="PROSITE-ProRule" id="PRU10052"/>
    </source>
</evidence>
<dbReference type="InterPro" id="IPR012334">
    <property type="entry name" value="Pectin_lyas_fold"/>
</dbReference>
<dbReference type="SMART" id="SM00710">
    <property type="entry name" value="PbH1"/>
    <property type="match status" value="6"/>
</dbReference>
<evidence type="ECO:0000256" key="2">
    <source>
        <dbReference type="ARBA" id="ARBA00008834"/>
    </source>
</evidence>
<evidence type="ECO:0000256" key="5">
    <source>
        <dbReference type="ARBA" id="ARBA00022801"/>
    </source>
</evidence>
<feature type="active site" evidence="8">
    <location>
        <position position="244"/>
    </location>
</feature>
<keyword evidence="7" id="KW-0961">Cell wall biogenesis/degradation</keyword>
<evidence type="ECO:0000256" key="3">
    <source>
        <dbReference type="ARBA" id="ARBA00022512"/>
    </source>
</evidence>
<keyword evidence="5 9" id="KW-0378">Hydrolase</keyword>
<evidence type="ECO:0000256" key="10">
    <source>
        <dbReference type="SAM" id="SignalP"/>
    </source>
</evidence>
<dbReference type="InterPro" id="IPR000743">
    <property type="entry name" value="Glyco_hydro_28"/>
</dbReference>
<keyword evidence="4" id="KW-0964">Secreted</keyword>
<evidence type="ECO:0000313" key="11">
    <source>
        <dbReference type="EMBL" id="VFQ75575.1"/>
    </source>
</evidence>
<keyword evidence="6 9" id="KW-0326">Glycosidase</keyword>
<evidence type="ECO:0000256" key="1">
    <source>
        <dbReference type="ARBA" id="ARBA00004191"/>
    </source>
</evidence>
<dbReference type="GO" id="GO:0071555">
    <property type="term" value="P:cell wall organization"/>
    <property type="evidence" value="ECO:0007669"/>
    <property type="project" value="UniProtKB-KW"/>
</dbReference>
<name>A0A484LGA9_9ASTE</name>
<dbReference type="Pfam" id="PF00295">
    <property type="entry name" value="Glyco_hydro_28"/>
    <property type="match status" value="1"/>
</dbReference>
<feature type="signal peptide" evidence="10">
    <location>
        <begin position="1"/>
        <end position="24"/>
    </location>
</feature>